<evidence type="ECO:0000313" key="2">
    <source>
        <dbReference type="EMBL" id="CAH1979894.1"/>
    </source>
</evidence>
<dbReference type="Proteomes" id="UP001152888">
    <property type="component" value="Unassembled WGS sequence"/>
</dbReference>
<reference evidence="2" key="1">
    <citation type="submission" date="2022-03" db="EMBL/GenBank/DDBJ databases">
        <authorList>
            <person name="Sayadi A."/>
        </authorList>
    </citation>
    <scope>NUCLEOTIDE SEQUENCE</scope>
</reference>
<feature type="compositionally biased region" description="Polar residues" evidence="1">
    <location>
        <begin position="76"/>
        <end position="97"/>
    </location>
</feature>
<feature type="compositionally biased region" description="Acidic residues" evidence="1">
    <location>
        <begin position="18"/>
        <end position="36"/>
    </location>
</feature>
<evidence type="ECO:0000256" key="1">
    <source>
        <dbReference type="SAM" id="MobiDB-lite"/>
    </source>
</evidence>
<proteinExistence type="predicted"/>
<feature type="compositionally biased region" description="Basic and acidic residues" evidence="1">
    <location>
        <begin position="1"/>
        <end position="16"/>
    </location>
</feature>
<feature type="region of interest" description="Disordered" evidence="1">
    <location>
        <begin position="1"/>
        <end position="97"/>
    </location>
</feature>
<dbReference type="OrthoDB" id="6799654at2759"/>
<protein>
    <submittedName>
        <fullName evidence="2">Uncharacterized protein</fullName>
    </submittedName>
</protein>
<sequence>MGSYEKEQQRLQKLMDEMFSDEEADPFEASSDEYELDSWHSSSSYSSKGSDEPLVKKKKTVDHPIASSDVGREGTSRQLLTRTDDSSSSQKVTQNDSILDTIEAVIHQFQLDSSDENEELVPSLMWQEVSGQYLKDSPIDIPESGVVNALFEHVDKSPIFSSS</sequence>
<accession>A0A9P0PCC8</accession>
<comment type="caution">
    <text evidence="2">The sequence shown here is derived from an EMBL/GenBank/DDBJ whole genome shotgun (WGS) entry which is preliminary data.</text>
</comment>
<gene>
    <name evidence="2" type="ORF">ACAOBT_LOCUS13692</name>
</gene>
<evidence type="ECO:0000313" key="3">
    <source>
        <dbReference type="Proteomes" id="UP001152888"/>
    </source>
</evidence>
<organism evidence="2 3">
    <name type="scientific">Acanthoscelides obtectus</name>
    <name type="common">Bean weevil</name>
    <name type="synonym">Bruchus obtectus</name>
    <dbReference type="NCBI Taxonomy" id="200917"/>
    <lineage>
        <taxon>Eukaryota</taxon>
        <taxon>Metazoa</taxon>
        <taxon>Ecdysozoa</taxon>
        <taxon>Arthropoda</taxon>
        <taxon>Hexapoda</taxon>
        <taxon>Insecta</taxon>
        <taxon>Pterygota</taxon>
        <taxon>Neoptera</taxon>
        <taxon>Endopterygota</taxon>
        <taxon>Coleoptera</taxon>
        <taxon>Polyphaga</taxon>
        <taxon>Cucujiformia</taxon>
        <taxon>Chrysomeloidea</taxon>
        <taxon>Chrysomelidae</taxon>
        <taxon>Bruchinae</taxon>
        <taxon>Bruchini</taxon>
        <taxon>Acanthoscelides</taxon>
    </lineage>
</organism>
<dbReference type="AlphaFoldDB" id="A0A9P0PCC8"/>
<feature type="compositionally biased region" description="Low complexity" evidence="1">
    <location>
        <begin position="39"/>
        <end position="48"/>
    </location>
</feature>
<keyword evidence="3" id="KW-1185">Reference proteome</keyword>
<dbReference type="EMBL" id="CAKOFQ010006886">
    <property type="protein sequence ID" value="CAH1979894.1"/>
    <property type="molecule type" value="Genomic_DNA"/>
</dbReference>
<name>A0A9P0PCC8_ACAOB</name>